<sequence>MTGRLITEVILVLAGASFESTIEDTIPATLIINDISVVLDSVMILTGDLLISWRAWVLLPHDTFWRFVLATITIGDIGINIADGIFDIFCMMAMLDGSPPFLDLVALGFSLVVNLTATALIGWKAWVHHQAMRDAAMGKKSGVQKILLLFVESGAFFLILQLFTWISMRIFTLVPLGQPSALLSTISSNLWYTSAGLYPIAMIILIHSENSPITETFHFTSQLAPLNVP</sequence>
<keyword evidence="1" id="KW-1133">Transmembrane helix</keyword>
<keyword evidence="1" id="KW-0472">Membrane</keyword>
<dbReference type="AlphaFoldDB" id="A0A9P5U1H0"/>
<keyword evidence="3" id="KW-1185">Reference proteome</keyword>
<keyword evidence="1" id="KW-0812">Transmembrane</keyword>
<comment type="caution">
    <text evidence="2">The sequence shown here is derived from an EMBL/GenBank/DDBJ whole genome shotgun (WGS) entry which is preliminary data.</text>
</comment>
<feature type="transmembrane region" description="Helical" evidence="1">
    <location>
        <begin position="101"/>
        <end position="126"/>
    </location>
</feature>
<protein>
    <submittedName>
        <fullName evidence="2">Uncharacterized protein</fullName>
    </submittedName>
</protein>
<proteinExistence type="predicted"/>
<feature type="transmembrane region" description="Helical" evidence="1">
    <location>
        <begin position="63"/>
        <end position="81"/>
    </location>
</feature>
<accession>A0A9P5U1H0</accession>
<reference evidence="2" key="1">
    <citation type="submission" date="2020-11" db="EMBL/GenBank/DDBJ databases">
        <authorList>
            <consortium name="DOE Joint Genome Institute"/>
            <person name="Ahrendt S."/>
            <person name="Riley R."/>
            <person name="Andreopoulos W."/>
            <person name="Labutti K."/>
            <person name="Pangilinan J."/>
            <person name="Ruiz-Duenas F.J."/>
            <person name="Barrasa J.M."/>
            <person name="Sanchez-Garcia M."/>
            <person name="Camarero S."/>
            <person name="Miyauchi S."/>
            <person name="Serrano A."/>
            <person name="Linde D."/>
            <person name="Babiker R."/>
            <person name="Drula E."/>
            <person name="Ayuso-Fernandez I."/>
            <person name="Pacheco R."/>
            <person name="Padilla G."/>
            <person name="Ferreira P."/>
            <person name="Barriuso J."/>
            <person name="Kellner H."/>
            <person name="Castanera R."/>
            <person name="Alfaro M."/>
            <person name="Ramirez L."/>
            <person name="Pisabarro A.G."/>
            <person name="Kuo A."/>
            <person name="Tritt A."/>
            <person name="Lipzen A."/>
            <person name="He G."/>
            <person name="Yan M."/>
            <person name="Ng V."/>
            <person name="Cullen D."/>
            <person name="Martin F."/>
            <person name="Rosso M.-N."/>
            <person name="Henrissat B."/>
            <person name="Hibbett D."/>
            <person name="Martinez A.T."/>
            <person name="Grigoriev I.V."/>
        </authorList>
    </citation>
    <scope>NUCLEOTIDE SEQUENCE</scope>
    <source>
        <strain evidence="2">AH 40177</strain>
    </source>
</reference>
<name>A0A9P5U1H0_9AGAR</name>
<dbReference type="OrthoDB" id="2744793at2759"/>
<evidence type="ECO:0000313" key="2">
    <source>
        <dbReference type="EMBL" id="KAF9063645.1"/>
    </source>
</evidence>
<dbReference type="Proteomes" id="UP000772434">
    <property type="component" value="Unassembled WGS sequence"/>
</dbReference>
<feature type="transmembrane region" description="Helical" evidence="1">
    <location>
        <begin position="146"/>
        <end position="166"/>
    </location>
</feature>
<dbReference type="EMBL" id="JADNRY010000141">
    <property type="protein sequence ID" value="KAF9063645.1"/>
    <property type="molecule type" value="Genomic_DNA"/>
</dbReference>
<gene>
    <name evidence="2" type="ORF">BDP27DRAFT_1426660</name>
</gene>
<evidence type="ECO:0000256" key="1">
    <source>
        <dbReference type="SAM" id="Phobius"/>
    </source>
</evidence>
<evidence type="ECO:0000313" key="3">
    <source>
        <dbReference type="Proteomes" id="UP000772434"/>
    </source>
</evidence>
<organism evidence="2 3">
    <name type="scientific">Rhodocollybia butyracea</name>
    <dbReference type="NCBI Taxonomy" id="206335"/>
    <lineage>
        <taxon>Eukaryota</taxon>
        <taxon>Fungi</taxon>
        <taxon>Dikarya</taxon>
        <taxon>Basidiomycota</taxon>
        <taxon>Agaricomycotina</taxon>
        <taxon>Agaricomycetes</taxon>
        <taxon>Agaricomycetidae</taxon>
        <taxon>Agaricales</taxon>
        <taxon>Marasmiineae</taxon>
        <taxon>Omphalotaceae</taxon>
        <taxon>Rhodocollybia</taxon>
    </lineage>
</organism>